<evidence type="ECO:0000256" key="3">
    <source>
        <dbReference type="ARBA" id="ARBA00022989"/>
    </source>
</evidence>
<accession>A0A1L7CTE6</accession>
<dbReference type="AlphaFoldDB" id="A0A1L7CTE6"/>
<evidence type="ECO:0000256" key="1">
    <source>
        <dbReference type="ARBA" id="ARBA00022475"/>
    </source>
</evidence>
<keyword evidence="8" id="KW-1185">Reference proteome</keyword>
<dbReference type="EMBL" id="CP009247">
    <property type="protein sequence ID" value="APT89110.1"/>
    <property type="molecule type" value="Genomic_DNA"/>
</dbReference>
<keyword evidence="3 5" id="KW-1133">Transmembrane helix</keyword>
<gene>
    <name evidence="7" type="ORF">CFRA_07395</name>
</gene>
<organism evidence="7 8">
    <name type="scientific">Corynebacterium frankenforstense DSM 45800</name>
    <dbReference type="NCBI Taxonomy" id="1437875"/>
    <lineage>
        <taxon>Bacteria</taxon>
        <taxon>Bacillati</taxon>
        <taxon>Actinomycetota</taxon>
        <taxon>Actinomycetes</taxon>
        <taxon>Mycobacteriales</taxon>
        <taxon>Corynebacteriaceae</taxon>
        <taxon>Corynebacterium</taxon>
    </lineage>
</organism>
<dbReference type="GO" id="GO:0005886">
    <property type="term" value="C:plasma membrane"/>
    <property type="evidence" value="ECO:0007669"/>
    <property type="project" value="InterPro"/>
</dbReference>
<feature type="transmembrane region" description="Helical" evidence="5">
    <location>
        <begin position="7"/>
        <end position="25"/>
    </location>
</feature>
<sequence>MAGSTWVAMIIGALLLILLLVFIMQNPEAVELKLFAWEFSVPSGVGFLLAAIVGALIMALVGGVRMFELRRAAKRG</sequence>
<evidence type="ECO:0000256" key="4">
    <source>
        <dbReference type="ARBA" id="ARBA00023136"/>
    </source>
</evidence>
<evidence type="ECO:0000313" key="7">
    <source>
        <dbReference type="EMBL" id="APT89110.1"/>
    </source>
</evidence>
<name>A0A1L7CTE6_9CORY</name>
<evidence type="ECO:0000313" key="8">
    <source>
        <dbReference type="Proteomes" id="UP000185434"/>
    </source>
</evidence>
<dbReference type="KEGG" id="cfk:CFRA_07395"/>
<feature type="transmembrane region" description="Helical" evidence="5">
    <location>
        <begin position="45"/>
        <end position="67"/>
    </location>
</feature>
<dbReference type="STRING" id="1437875.CFRA_07395"/>
<reference evidence="7 8" key="1">
    <citation type="submission" date="2014-08" db="EMBL/GenBank/DDBJ databases">
        <title>Complete genome sequence of Corynebacterium frankenforstense ST18(T) (=DSM 45800(T)), isolated from raw cow milk.</title>
        <authorList>
            <person name="Ruckert C."/>
            <person name="Albersmeier A."/>
            <person name="Winkler A."/>
            <person name="Lipski A."/>
            <person name="Kalinowski J."/>
        </authorList>
    </citation>
    <scope>NUCLEOTIDE SEQUENCE [LARGE SCALE GENOMIC DNA]</scope>
    <source>
        <strain evidence="7 8">ST18</strain>
    </source>
</reference>
<feature type="domain" description="Lipopolysaccharide assembly protein A" evidence="6">
    <location>
        <begin position="25"/>
        <end position="75"/>
    </location>
</feature>
<dbReference type="InterPro" id="IPR010445">
    <property type="entry name" value="LapA_dom"/>
</dbReference>
<evidence type="ECO:0000259" key="6">
    <source>
        <dbReference type="Pfam" id="PF06305"/>
    </source>
</evidence>
<dbReference type="Proteomes" id="UP000185434">
    <property type="component" value="Chromosome"/>
</dbReference>
<proteinExistence type="predicted"/>
<protein>
    <recommendedName>
        <fullName evidence="6">Lipopolysaccharide assembly protein A domain-containing protein</fullName>
    </recommendedName>
</protein>
<keyword evidence="1" id="KW-1003">Cell membrane</keyword>
<evidence type="ECO:0000256" key="2">
    <source>
        <dbReference type="ARBA" id="ARBA00022692"/>
    </source>
</evidence>
<evidence type="ECO:0000256" key="5">
    <source>
        <dbReference type="SAM" id="Phobius"/>
    </source>
</evidence>
<dbReference type="Pfam" id="PF06305">
    <property type="entry name" value="LapA_dom"/>
    <property type="match status" value="1"/>
</dbReference>
<keyword evidence="2 5" id="KW-0812">Transmembrane</keyword>
<keyword evidence="4 5" id="KW-0472">Membrane</keyword>